<evidence type="ECO:0000313" key="4">
    <source>
        <dbReference type="Proteomes" id="UP001172101"/>
    </source>
</evidence>
<feature type="domain" description="Alpha/beta hydrolase fold-3" evidence="2">
    <location>
        <begin position="96"/>
        <end position="312"/>
    </location>
</feature>
<dbReference type="InterPro" id="IPR050300">
    <property type="entry name" value="GDXG_lipolytic_enzyme"/>
</dbReference>
<evidence type="ECO:0000313" key="3">
    <source>
        <dbReference type="EMBL" id="KAK0733212.1"/>
    </source>
</evidence>
<dbReference type="InterPro" id="IPR029058">
    <property type="entry name" value="AB_hydrolase_fold"/>
</dbReference>
<proteinExistence type="predicted"/>
<keyword evidence="4" id="KW-1185">Reference proteome</keyword>
<name>A0AA40BFD8_9PEZI</name>
<organism evidence="3 4">
    <name type="scientific">Lasiosphaeria miniovina</name>
    <dbReference type="NCBI Taxonomy" id="1954250"/>
    <lineage>
        <taxon>Eukaryota</taxon>
        <taxon>Fungi</taxon>
        <taxon>Dikarya</taxon>
        <taxon>Ascomycota</taxon>
        <taxon>Pezizomycotina</taxon>
        <taxon>Sordariomycetes</taxon>
        <taxon>Sordariomycetidae</taxon>
        <taxon>Sordariales</taxon>
        <taxon>Lasiosphaeriaceae</taxon>
        <taxon>Lasiosphaeria</taxon>
    </lineage>
</organism>
<dbReference type="Proteomes" id="UP001172101">
    <property type="component" value="Unassembled WGS sequence"/>
</dbReference>
<dbReference type="PANTHER" id="PTHR48081:SF8">
    <property type="entry name" value="ALPHA_BETA HYDROLASE FOLD-3 DOMAIN-CONTAINING PROTEIN-RELATED"/>
    <property type="match status" value="1"/>
</dbReference>
<dbReference type="Gene3D" id="3.40.50.1820">
    <property type="entry name" value="alpha/beta hydrolase"/>
    <property type="match status" value="1"/>
</dbReference>
<accession>A0AA40BFD8</accession>
<dbReference type="Pfam" id="PF07859">
    <property type="entry name" value="Abhydrolase_3"/>
    <property type="match status" value="1"/>
</dbReference>
<keyword evidence="1 3" id="KW-0378">Hydrolase</keyword>
<reference evidence="3" key="1">
    <citation type="submission" date="2023-06" db="EMBL/GenBank/DDBJ databases">
        <title>Genome-scale phylogeny and comparative genomics of the fungal order Sordariales.</title>
        <authorList>
            <consortium name="Lawrence Berkeley National Laboratory"/>
            <person name="Hensen N."/>
            <person name="Bonometti L."/>
            <person name="Westerberg I."/>
            <person name="Brannstrom I.O."/>
            <person name="Guillou S."/>
            <person name="Cros-Aarteil S."/>
            <person name="Calhoun S."/>
            <person name="Haridas S."/>
            <person name="Kuo A."/>
            <person name="Mondo S."/>
            <person name="Pangilinan J."/>
            <person name="Riley R."/>
            <person name="LaButti K."/>
            <person name="Andreopoulos B."/>
            <person name="Lipzen A."/>
            <person name="Chen C."/>
            <person name="Yanf M."/>
            <person name="Daum C."/>
            <person name="Ng V."/>
            <person name="Clum A."/>
            <person name="Steindorff A."/>
            <person name="Ohm R."/>
            <person name="Martin F."/>
            <person name="Silar P."/>
            <person name="Natvig D."/>
            <person name="Lalanne C."/>
            <person name="Gautier V."/>
            <person name="Ament-velasquez S.L."/>
            <person name="Kruys A."/>
            <person name="Hutchinson M.I."/>
            <person name="Powell A.J."/>
            <person name="Barry K."/>
            <person name="Miller A.N."/>
            <person name="Grigoriev I.V."/>
            <person name="Debuchy R."/>
            <person name="Gladieux P."/>
            <person name="Thoren M.H."/>
            <person name="Johannesson H."/>
        </authorList>
    </citation>
    <scope>NUCLEOTIDE SEQUENCE</scope>
    <source>
        <strain evidence="3">SMH2392-1A</strain>
    </source>
</reference>
<gene>
    <name evidence="3" type="ORF">B0T26DRAFT_683131</name>
</gene>
<dbReference type="AlphaFoldDB" id="A0AA40BFD8"/>
<protein>
    <submittedName>
        <fullName evidence="3">Alpha/Beta hydrolase protein</fullName>
    </submittedName>
</protein>
<dbReference type="GO" id="GO:0016787">
    <property type="term" value="F:hydrolase activity"/>
    <property type="evidence" value="ECO:0007669"/>
    <property type="project" value="UniProtKB-KW"/>
</dbReference>
<comment type="caution">
    <text evidence="3">The sequence shown here is derived from an EMBL/GenBank/DDBJ whole genome shotgun (WGS) entry which is preliminary data.</text>
</comment>
<dbReference type="GeneID" id="85324055"/>
<dbReference type="PANTHER" id="PTHR48081">
    <property type="entry name" value="AB HYDROLASE SUPERFAMILY PROTEIN C4A8.06C"/>
    <property type="match status" value="1"/>
</dbReference>
<dbReference type="RefSeq" id="XP_060302089.1">
    <property type="nucleotide sequence ID" value="XM_060440785.1"/>
</dbReference>
<sequence>MAQPPYPLHETVVGRISPEYAAFYNQHIFDKQQVHLQPIEASRSSGILIPGAGPLHPVATTADYSVRRAESQGPDVKVRCFTPEGPKPDAGWPACVYFHGGGWVLGTIDTENVIASHLCARGRSVVVAVDYRLAPEDPFPAAVEDAWEAVLWVRGQGQQILGLDTNEMATGGSSAGANLAAIMCQRSAARGRQWFSLQLLSVPVMDNRPDAGEDSNHGHASWTDNQYSPALPAAKMLWYRRHYLPNGPQEWAHPEASPLLWEGNWSALPRACMVVGELDVLRSEGEAFACRLRDAGVDADVTVMRGQPHPFIAMDAVLEDGARAITLFCEALSQAIYRIPTKGLKSPPEMAGIEVQHLERVRRGTDRV</sequence>
<evidence type="ECO:0000259" key="2">
    <source>
        <dbReference type="Pfam" id="PF07859"/>
    </source>
</evidence>
<dbReference type="SUPFAM" id="SSF53474">
    <property type="entry name" value="alpha/beta-Hydrolases"/>
    <property type="match status" value="1"/>
</dbReference>
<dbReference type="InterPro" id="IPR013094">
    <property type="entry name" value="AB_hydrolase_3"/>
</dbReference>
<evidence type="ECO:0000256" key="1">
    <source>
        <dbReference type="ARBA" id="ARBA00022801"/>
    </source>
</evidence>
<dbReference type="EMBL" id="JAUIRO010000001">
    <property type="protein sequence ID" value="KAK0733212.1"/>
    <property type="molecule type" value="Genomic_DNA"/>
</dbReference>